<comment type="caution">
    <text evidence="7">The sequence shown here is derived from an EMBL/GenBank/DDBJ whole genome shotgun (WGS) entry which is preliminary data.</text>
</comment>
<dbReference type="PROSITE" id="PS51257">
    <property type="entry name" value="PROKAR_LIPOPROTEIN"/>
    <property type="match status" value="1"/>
</dbReference>
<evidence type="ECO:0000313" key="8">
    <source>
        <dbReference type="Proteomes" id="UP000249061"/>
    </source>
</evidence>
<feature type="chain" id="PRO_5016097958" description="OmpA-like domain-containing protein" evidence="5">
    <location>
        <begin position="18"/>
        <end position="163"/>
    </location>
</feature>
<organism evidence="7 8">
    <name type="scientific">Archangium gephyra</name>
    <dbReference type="NCBI Taxonomy" id="48"/>
    <lineage>
        <taxon>Bacteria</taxon>
        <taxon>Pseudomonadati</taxon>
        <taxon>Myxococcota</taxon>
        <taxon>Myxococcia</taxon>
        <taxon>Myxococcales</taxon>
        <taxon>Cystobacterineae</taxon>
        <taxon>Archangiaceae</taxon>
        <taxon>Archangium</taxon>
    </lineage>
</organism>
<dbReference type="PANTHER" id="PTHR30329">
    <property type="entry name" value="STATOR ELEMENT OF FLAGELLAR MOTOR COMPLEX"/>
    <property type="match status" value="1"/>
</dbReference>
<name>A0A2W5TQD7_9BACT</name>
<dbReference type="InterPro" id="IPR006664">
    <property type="entry name" value="OMP_bac"/>
</dbReference>
<dbReference type="CDD" id="cd07185">
    <property type="entry name" value="OmpA_C-like"/>
    <property type="match status" value="1"/>
</dbReference>
<dbReference type="EMBL" id="QFQP01000009">
    <property type="protein sequence ID" value="PZR13595.1"/>
    <property type="molecule type" value="Genomic_DNA"/>
</dbReference>
<dbReference type="Proteomes" id="UP000249061">
    <property type="component" value="Unassembled WGS sequence"/>
</dbReference>
<accession>A0A2W5TQD7</accession>
<proteinExistence type="predicted"/>
<keyword evidence="2 4" id="KW-0472">Membrane</keyword>
<comment type="subcellular location">
    <subcellularLocation>
        <location evidence="1">Cell outer membrane</location>
    </subcellularLocation>
</comment>
<evidence type="ECO:0000256" key="5">
    <source>
        <dbReference type="SAM" id="SignalP"/>
    </source>
</evidence>
<dbReference type="InterPro" id="IPR036737">
    <property type="entry name" value="OmpA-like_sf"/>
</dbReference>
<dbReference type="SUPFAM" id="SSF103088">
    <property type="entry name" value="OmpA-like"/>
    <property type="match status" value="1"/>
</dbReference>
<evidence type="ECO:0000256" key="1">
    <source>
        <dbReference type="ARBA" id="ARBA00004442"/>
    </source>
</evidence>
<dbReference type="InterPro" id="IPR006665">
    <property type="entry name" value="OmpA-like"/>
</dbReference>
<keyword evidence="5" id="KW-0732">Signal</keyword>
<dbReference type="PRINTS" id="PR01021">
    <property type="entry name" value="OMPADOMAIN"/>
</dbReference>
<dbReference type="PANTHER" id="PTHR30329:SF21">
    <property type="entry name" value="LIPOPROTEIN YIAD-RELATED"/>
    <property type="match status" value="1"/>
</dbReference>
<dbReference type="InterPro" id="IPR050330">
    <property type="entry name" value="Bact_OuterMem_StrucFunc"/>
</dbReference>
<evidence type="ECO:0000256" key="2">
    <source>
        <dbReference type="ARBA" id="ARBA00023136"/>
    </source>
</evidence>
<dbReference type="PROSITE" id="PS51123">
    <property type="entry name" value="OMPA_2"/>
    <property type="match status" value="1"/>
</dbReference>
<protein>
    <recommendedName>
        <fullName evidence="6">OmpA-like domain-containing protein</fullName>
    </recommendedName>
</protein>
<dbReference type="Gene3D" id="3.30.1330.60">
    <property type="entry name" value="OmpA-like domain"/>
    <property type="match status" value="1"/>
</dbReference>
<feature type="signal peptide" evidence="5">
    <location>
        <begin position="1"/>
        <end position="17"/>
    </location>
</feature>
<evidence type="ECO:0000259" key="6">
    <source>
        <dbReference type="PROSITE" id="PS51123"/>
    </source>
</evidence>
<dbReference type="GO" id="GO:0009279">
    <property type="term" value="C:cell outer membrane"/>
    <property type="evidence" value="ECO:0007669"/>
    <property type="project" value="UniProtKB-SubCell"/>
</dbReference>
<sequence length="163" mass="17747">MNRIHRFALAGAAVAFAATGCAHNERRAAQADAERANQTGVVRIDQTIQKLCQAAPDRAPMFDFNSASLTTEARQSLDMVAYCLSDGPMKGKTLHIVGYTDPAGTESYNYELGYVRAGNVAKYLTNHGVKRSQLVVMTLGEEGASPDPERWPAERIVDLTMLD</sequence>
<dbReference type="Pfam" id="PF00691">
    <property type="entry name" value="OmpA"/>
    <property type="match status" value="1"/>
</dbReference>
<keyword evidence="3" id="KW-0998">Cell outer membrane</keyword>
<evidence type="ECO:0000256" key="4">
    <source>
        <dbReference type="PROSITE-ProRule" id="PRU00473"/>
    </source>
</evidence>
<evidence type="ECO:0000313" key="7">
    <source>
        <dbReference type="EMBL" id="PZR13595.1"/>
    </source>
</evidence>
<reference evidence="7 8" key="1">
    <citation type="submission" date="2017-08" db="EMBL/GenBank/DDBJ databases">
        <title>Infants hospitalized years apart are colonized by the same room-sourced microbial strains.</title>
        <authorList>
            <person name="Brooks B."/>
            <person name="Olm M.R."/>
            <person name="Firek B.A."/>
            <person name="Baker R."/>
            <person name="Thomas B.C."/>
            <person name="Morowitz M.J."/>
            <person name="Banfield J.F."/>
        </authorList>
    </citation>
    <scope>NUCLEOTIDE SEQUENCE [LARGE SCALE GENOMIC DNA]</scope>
    <source>
        <strain evidence="7">S2_003_000_R2_14</strain>
    </source>
</reference>
<evidence type="ECO:0000256" key="3">
    <source>
        <dbReference type="ARBA" id="ARBA00023237"/>
    </source>
</evidence>
<feature type="domain" description="OmpA-like" evidence="6">
    <location>
        <begin position="49"/>
        <end position="163"/>
    </location>
</feature>
<gene>
    <name evidence="7" type="ORF">DI536_12665</name>
</gene>
<dbReference type="AlphaFoldDB" id="A0A2W5TQD7"/>